<feature type="transmembrane region" description="Helical" evidence="1">
    <location>
        <begin position="66"/>
        <end position="85"/>
    </location>
</feature>
<protein>
    <submittedName>
        <fullName evidence="2">Uncharacterized protein</fullName>
    </submittedName>
</protein>
<feature type="transmembrane region" description="Helical" evidence="1">
    <location>
        <begin position="164"/>
        <end position="182"/>
    </location>
</feature>
<feature type="non-terminal residue" evidence="2">
    <location>
        <position position="1"/>
    </location>
</feature>
<evidence type="ECO:0000313" key="2">
    <source>
        <dbReference type="EMBL" id="EGZ18008.1"/>
    </source>
</evidence>
<feature type="transmembrane region" description="Helical" evidence="1">
    <location>
        <begin position="188"/>
        <end position="207"/>
    </location>
</feature>
<feature type="transmembrane region" description="Helical" evidence="1">
    <location>
        <begin position="97"/>
        <end position="123"/>
    </location>
</feature>
<organism evidence="2 3">
    <name type="scientific">Phytophthora sojae (strain P6497)</name>
    <name type="common">Soybean stem and root rot agent</name>
    <name type="synonym">Phytophthora megasperma f. sp. glycines</name>
    <dbReference type="NCBI Taxonomy" id="1094619"/>
    <lineage>
        <taxon>Eukaryota</taxon>
        <taxon>Sar</taxon>
        <taxon>Stramenopiles</taxon>
        <taxon>Oomycota</taxon>
        <taxon>Peronosporomycetes</taxon>
        <taxon>Peronosporales</taxon>
        <taxon>Peronosporaceae</taxon>
        <taxon>Phytophthora</taxon>
    </lineage>
</organism>
<proteinExistence type="predicted"/>
<dbReference type="EMBL" id="JH159154">
    <property type="protein sequence ID" value="EGZ18008.1"/>
    <property type="molecule type" value="Genomic_DNA"/>
</dbReference>
<evidence type="ECO:0000256" key="1">
    <source>
        <dbReference type="SAM" id="Phobius"/>
    </source>
</evidence>
<dbReference type="Proteomes" id="UP000002640">
    <property type="component" value="Unassembled WGS sequence"/>
</dbReference>
<feature type="transmembrane region" description="Helical" evidence="1">
    <location>
        <begin position="129"/>
        <end position="152"/>
    </location>
</feature>
<dbReference type="RefSeq" id="XP_009527066.1">
    <property type="nucleotide sequence ID" value="XM_009528771.1"/>
</dbReference>
<feature type="transmembrane region" description="Helical" evidence="1">
    <location>
        <begin position="29"/>
        <end position="50"/>
    </location>
</feature>
<keyword evidence="3" id="KW-1185">Reference proteome</keyword>
<dbReference type="InParanoid" id="G4ZGA5"/>
<keyword evidence="1" id="KW-1133">Transmembrane helix</keyword>
<dbReference type="KEGG" id="psoj:PHYSODRAFT_375504"/>
<name>G4ZGA5_PHYSP</name>
<dbReference type="AlphaFoldDB" id="G4ZGA5"/>
<gene>
    <name evidence="2" type="ORF">PHYSODRAFT_375504</name>
</gene>
<feature type="non-terminal residue" evidence="2">
    <location>
        <position position="267"/>
    </location>
</feature>
<accession>G4ZGA5</accession>
<reference evidence="2 3" key="1">
    <citation type="journal article" date="2006" name="Science">
        <title>Phytophthora genome sequences uncover evolutionary origins and mechanisms of pathogenesis.</title>
        <authorList>
            <person name="Tyler B.M."/>
            <person name="Tripathy S."/>
            <person name="Zhang X."/>
            <person name="Dehal P."/>
            <person name="Jiang R.H."/>
            <person name="Aerts A."/>
            <person name="Arredondo F.D."/>
            <person name="Baxter L."/>
            <person name="Bensasson D."/>
            <person name="Beynon J.L."/>
            <person name="Chapman J."/>
            <person name="Damasceno C.M."/>
            <person name="Dorrance A.E."/>
            <person name="Dou D."/>
            <person name="Dickerman A.W."/>
            <person name="Dubchak I.L."/>
            <person name="Garbelotto M."/>
            <person name="Gijzen M."/>
            <person name="Gordon S.G."/>
            <person name="Govers F."/>
            <person name="Grunwald N.J."/>
            <person name="Huang W."/>
            <person name="Ivors K.L."/>
            <person name="Jones R.W."/>
            <person name="Kamoun S."/>
            <person name="Krampis K."/>
            <person name="Lamour K.H."/>
            <person name="Lee M.K."/>
            <person name="McDonald W.H."/>
            <person name="Medina M."/>
            <person name="Meijer H.J."/>
            <person name="Nordberg E.K."/>
            <person name="Maclean D.J."/>
            <person name="Ospina-Giraldo M.D."/>
            <person name="Morris P.F."/>
            <person name="Phuntumart V."/>
            <person name="Putnam N.H."/>
            <person name="Rash S."/>
            <person name="Rose J.K."/>
            <person name="Sakihama Y."/>
            <person name="Salamov A.A."/>
            <person name="Savidor A."/>
            <person name="Scheuring C.F."/>
            <person name="Smith B.M."/>
            <person name="Sobral B.W."/>
            <person name="Terry A."/>
            <person name="Torto-Alalibo T.A."/>
            <person name="Win J."/>
            <person name="Xu Z."/>
            <person name="Zhang H."/>
            <person name="Grigoriev I.V."/>
            <person name="Rokhsar D.S."/>
            <person name="Boore J.L."/>
        </authorList>
    </citation>
    <scope>NUCLEOTIDE SEQUENCE [LARGE SCALE GENOMIC DNA]</scope>
    <source>
        <strain evidence="2 3">P6497</strain>
    </source>
</reference>
<sequence length="267" mass="29154">WSRTQIGHRERYSVERMLALRDYYEQASLLRVLFVCLVTPLPAFAAVILIECIPLRSPGEGWRANYAFWVRLFLSSFPMAVGGVLQVKQVIPPGIISYRATVAIGLGTAVGYVSCALGLAALWTFPVPFGYALMVGPFVCFFMASVCVVVGPKMLSNSPMLHRQIFTQMLVIAAQGTLAIAYPTFGAIFNQLSIIGQTVFIFVLPMIKFSIKQFIANTSAHLHEYVGPTVVLSVDVCNVLYVAICVQTAVSPLTSGLQIASDAFFVV</sequence>
<keyword evidence="1" id="KW-0472">Membrane</keyword>
<evidence type="ECO:0000313" key="3">
    <source>
        <dbReference type="Proteomes" id="UP000002640"/>
    </source>
</evidence>
<keyword evidence="1" id="KW-0812">Transmembrane</keyword>
<dbReference type="GeneID" id="20650502"/>